<name>A0A6I2R6R2_FLAPL</name>
<dbReference type="Proteomes" id="UP000434475">
    <property type="component" value="Unassembled WGS sequence"/>
</dbReference>
<dbReference type="RefSeq" id="WP_172697916.1">
    <property type="nucleotide sequence ID" value="NZ_WKPR01000020.1"/>
</dbReference>
<accession>A0A6I2R6R2</accession>
<reference evidence="2 3" key="1">
    <citation type="journal article" date="2019" name="Nat. Med.">
        <title>A library of human gut bacterial isolates paired with longitudinal multiomics data enables mechanistic microbiome research.</title>
        <authorList>
            <person name="Poyet M."/>
            <person name="Groussin M."/>
            <person name="Gibbons S.M."/>
            <person name="Avila-Pacheco J."/>
            <person name="Jiang X."/>
            <person name="Kearney S.M."/>
            <person name="Perrotta A.R."/>
            <person name="Berdy B."/>
            <person name="Zhao S."/>
            <person name="Lieberman T.D."/>
            <person name="Swanson P.K."/>
            <person name="Smith M."/>
            <person name="Roesemann S."/>
            <person name="Alexander J.E."/>
            <person name="Rich S.A."/>
            <person name="Livny J."/>
            <person name="Vlamakis H."/>
            <person name="Clish C."/>
            <person name="Bullock K."/>
            <person name="Deik A."/>
            <person name="Scott J."/>
            <person name="Pierce K.A."/>
            <person name="Xavier R.J."/>
            <person name="Alm E.J."/>
        </authorList>
    </citation>
    <scope>NUCLEOTIDE SEQUENCE [LARGE SCALE GENOMIC DNA]</scope>
    <source>
        <strain evidence="2 3">BIOML-A2</strain>
    </source>
</reference>
<dbReference type="EMBL" id="WKPR01000020">
    <property type="protein sequence ID" value="MSB21193.1"/>
    <property type="molecule type" value="Genomic_DNA"/>
</dbReference>
<evidence type="ECO:0000313" key="2">
    <source>
        <dbReference type="EMBL" id="MSB21193.1"/>
    </source>
</evidence>
<dbReference type="PROSITE" id="PS51257">
    <property type="entry name" value="PROKAR_LIPOPROTEIN"/>
    <property type="match status" value="1"/>
</dbReference>
<evidence type="ECO:0000256" key="1">
    <source>
        <dbReference type="SAM" id="SignalP"/>
    </source>
</evidence>
<evidence type="ECO:0000313" key="3">
    <source>
        <dbReference type="Proteomes" id="UP000434475"/>
    </source>
</evidence>
<sequence>MKRLLSLFLAACLALSLSGCLADYDTPKHAELSEQYDFYADSQSALSSGMAITPEQADEVFIVLVSCGMEAKVTNVTRKAGDDGHCQVSAGLYVYDVYYTDGVVDRVEYNGEELYPNPAPAPVEPAPTDDPAALETPATLEQTVDDAITAANAEKEDVSIYDAASVGESSDGSFVDIYLSGKDNLTSNMVRKGMLLQAADILESLQSRDDIGRVSLFWSFPLVDAYGNTSTETVMKATFYKDTIDKINFDNFDYNNIPVICDDFYQHAALNG</sequence>
<gene>
    <name evidence="2" type="ORF">GKE97_16940</name>
</gene>
<keyword evidence="1" id="KW-0732">Signal</keyword>
<comment type="caution">
    <text evidence="2">The sequence shown here is derived from an EMBL/GenBank/DDBJ whole genome shotgun (WGS) entry which is preliminary data.</text>
</comment>
<evidence type="ECO:0008006" key="4">
    <source>
        <dbReference type="Google" id="ProtNLM"/>
    </source>
</evidence>
<feature type="signal peptide" evidence="1">
    <location>
        <begin position="1"/>
        <end position="22"/>
    </location>
</feature>
<dbReference type="AlphaFoldDB" id="A0A6I2R6R2"/>
<proteinExistence type="predicted"/>
<feature type="chain" id="PRO_5038842903" description="DUF5067 domain-containing protein" evidence="1">
    <location>
        <begin position="23"/>
        <end position="272"/>
    </location>
</feature>
<organism evidence="2 3">
    <name type="scientific">Flavonifractor plautii</name>
    <name type="common">Fusobacterium plautii</name>
    <dbReference type="NCBI Taxonomy" id="292800"/>
    <lineage>
        <taxon>Bacteria</taxon>
        <taxon>Bacillati</taxon>
        <taxon>Bacillota</taxon>
        <taxon>Clostridia</taxon>
        <taxon>Eubacteriales</taxon>
        <taxon>Oscillospiraceae</taxon>
        <taxon>Flavonifractor</taxon>
    </lineage>
</organism>
<protein>
    <recommendedName>
        <fullName evidence="4">DUF5067 domain-containing protein</fullName>
    </recommendedName>
</protein>